<dbReference type="SUPFAM" id="SSF53850">
    <property type="entry name" value="Periplasmic binding protein-like II"/>
    <property type="match status" value="1"/>
</dbReference>
<evidence type="ECO:0000256" key="20">
    <source>
        <dbReference type="PIRSR" id="PIRSR001500-2"/>
    </source>
</evidence>
<accession>A0A0F6TQK5</accession>
<evidence type="ECO:0000256" key="17">
    <source>
        <dbReference type="ARBA" id="ARBA00031520"/>
    </source>
</evidence>
<dbReference type="EC" id="4.2.1.51" evidence="7"/>
<keyword evidence="13" id="KW-0413">Isomerase</keyword>
<feature type="domain" description="Chorismate mutase" evidence="21">
    <location>
        <begin position="9"/>
        <end position="100"/>
    </location>
</feature>
<keyword evidence="11" id="KW-0057">Aromatic amino acid biosynthesis</keyword>
<dbReference type="NCBIfam" id="NF008865">
    <property type="entry name" value="PRK11898.1"/>
    <property type="match status" value="1"/>
</dbReference>
<dbReference type="CDD" id="cd13631">
    <property type="entry name" value="PBP2_Ct-PDT_like"/>
    <property type="match status" value="1"/>
</dbReference>
<dbReference type="SUPFAM" id="SSF55021">
    <property type="entry name" value="ACT-like"/>
    <property type="match status" value="1"/>
</dbReference>
<evidence type="ECO:0000259" key="21">
    <source>
        <dbReference type="PROSITE" id="PS51168"/>
    </source>
</evidence>
<dbReference type="GO" id="GO:0005737">
    <property type="term" value="C:cytoplasm"/>
    <property type="evidence" value="ECO:0007669"/>
    <property type="project" value="UniProtKB-SubCell"/>
</dbReference>
<dbReference type="Gene3D" id="3.40.190.10">
    <property type="entry name" value="Periplasmic binding protein-like II"/>
    <property type="match status" value="2"/>
</dbReference>
<dbReference type="Pfam" id="PF01817">
    <property type="entry name" value="CM_2"/>
    <property type="match status" value="1"/>
</dbReference>
<evidence type="ECO:0000313" key="25">
    <source>
        <dbReference type="Proteomes" id="UP000034071"/>
    </source>
</evidence>
<evidence type="ECO:0000256" key="14">
    <source>
        <dbReference type="ARBA" id="ARBA00023239"/>
    </source>
</evidence>
<keyword evidence="25" id="KW-1185">Reference proteome</keyword>
<evidence type="ECO:0000256" key="12">
    <source>
        <dbReference type="ARBA" id="ARBA00023222"/>
    </source>
</evidence>
<keyword evidence="14" id="KW-0456">Lyase</keyword>
<dbReference type="GO" id="GO:0004664">
    <property type="term" value="F:prephenate dehydratase activity"/>
    <property type="evidence" value="ECO:0007669"/>
    <property type="project" value="UniProtKB-EC"/>
</dbReference>
<comment type="function">
    <text evidence="2">Catalyzes the Claisen rearrangement of chorismate to prephenate and the decarboxylation/dehydration of prephenate to phenylpyruvate.</text>
</comment>
<protein>
    <recommendedName>
        <fullName evidence="8">Bifunctional chorismate mutase/prephenate dehydratase</fullName>
        <ecNumber evidence="7">4.2.1.51</ecNumber>
        <ecNumber evidence="6">5.4.99.5</ecNumber>
    </recommendedName>
    <alternativeName>
        <fullName evidence="17">Chorismate mutase-prephenate dehydratase</fullName>
    </alternativeName>
    <alternativeName>
        <fullName evidence="16">p-protein</fullName>
    </alternativeName>
</protein>
<dbReference type="PROSITE" id="PS51168">
    <property type="entry name" value="CHORISMATE_MUT_2"/>
    <property type="match status" value="1"/>
</dbReference>
<name>A0A0F6TQK5_9GAMM</name>
<evidence type="ECO:0000313" key="24">
    <source>
        <dbReference type="EMBL" id="AKE52147.1"/>
    </source>
</evidence>
<dbReference type="PIRSF" id="PIRSF001500">
    <property type="entry name" value="Chor_mut_pdt_Ppr"/>
    <property type="match status" value="1"/>
</dbReference>
<proteinExistence type="predicted"/>
<dbReference type="InterPro" id="IPR002701">
    <property type="entry name" value="CM_II_prokaryot"/>
</dbReference>
<dbReference type="PROSITE" id="PS51171">
    <property type="entry name" value="PREPHENATE_DEHYDR_3"/>
    <property type="match status" value="1"/>
</dbReference>
<comment type="catalytic activity">
    <reaction evidence="1">
        <text>chorismate = prephenate</text>
        <dbReference type="Rhea" id="RHEA:13897"/>
        <dbReference type="ChEBI" id="CHEBI:29748"/>
        <dbReference type="ChEBI" id="CHEBI:29934"/>
        <dbReference type="EC" id="5.4.99.5"/>
    </reaction>
</comment>
<dbReference type="InterPro" id="IPR036979">
    <property type="entry name" value="CM_dom_sf"/>
</dbReference>
<dbReference type="InterPro" id="IPR001086">
    <property type="entry name" value="Preph_deHydtase"/>
</dbReference>
<dbReference type="KEGG" id="kge:TQ33_1187"/>
<feature type="domain" description="ACT" evidence="23">
    <location>
        <begin position="307"/>
        <end position="384"/>
    </location>
</feature>
<evidence type="ECO:0000256" key="5">
    <source>
        <dbReference type="ARBA" id="ARBA00004817"/>
    </source>
</evidence>
<feature type="binding site" evidence="19">
    <location>
        <position position="60"/>
    </location>
    <ligand>
        <name>substrate</name>
    </ligand>
</feature>
<comment type="subcellular location">
    <subcellularLocation>
        <location evidence="3">Cytoplasm</location>
    </subcellularLocation>
</comment>
<dbReference type="SUPFAM" id="SSF48600">
    <property type="entry name" value="Chorismate mutase II"/>
    <property type="match status" value="1"/>
</dbReference>
<dbReference type="GO" id="GO:0046417">
    <property type="term" value="P:chorismate metabolic process"/>
    <property type="evidence" value="ECO:0007669"/>
    <property type="project" value="InterPro"/>
</dbReference>
<organism evidence="24 25">
    <name type="scientific">Kangiella geojedonensis</name>
    <dbReference type="NCBI Taxonomy" id="914150"/>
    <lineage>
        <taxon>Bacteria</taxon>
        <taxon>Pseudomonadati</taxon>
        <taxon>Pseudomonadota</taxon>
        <taxon>Gammaproteobacteria</taxon>
        <taxon>Kangiellales</taxon>
        <taxon>Kangiellaceae</taxon>
        <taxon>Kangiella</taxon>
    </lineage>
</organism>
<dbReference type="GO" id="GO:0004106">
    <property type="term" value="F:chorismate mutase activity"/>
    <property type="evidence" value="ECO:0007669"/>
    <property type="project" value="UniProtKB-EC"/>
</dbReference>
<evidence type="ECO:0000256" key="8">
    <source>
        <dbReference type="ARBA" id="ARBA00014401"/>
    </source>
</evidence>
<dbReference type="UniPathway" id="UPA00121">
    <property type="reaction ID" value="UER00345"/>
</dbReference>
<reference evidence="24 25" key="1">
    <citation type="submission" date="2015-02" db="EMBL/GenBank/DDBJ databases">
        <title>Complete genome sequence of Kangiella geojedonensis strain YCS-5T.</title>
        <authorList>
            <person name="Kim K.M."/>
        </authorList>
    </citation>
    <scope>NUCLEOTIDE SEQUENCE [LARGE SCALE GENOMIC DNA]</scope>
    <source>
        <strain evidence="24 25">YCS-5</strain>
    </source>
</reference>
<evidence type="ECO:0000259" key="23">
    <source>
        <dbReference type="PROSITE" id="PS51671"/>
    </source>
</evidence>
<dbReference type="OrthoDB" id="9802281at2"/>
<dbReference type="InterPro" id="IPR045865">
    <property type="entry name" value="ACT-like_dom_sf"/>
</dbReference>
<feature type="site" description="Essential for prephenate dehydratase activity" evidence="20">
    <location>
        <position position="286"/>
    </location>
</feature>
<evidence type="ECO:0000256" key="13">
    <source>
        <dbReference type="ARBA" id="ARBA00023235"/>
    </source>
</evidence>
<dbReference type="InterPro" id="IPR008242">
    <property type="entry name" value="Chor_mutase/pphenate_deHydtase"/>
</dbReference>
<comment type="catalytic activity">
    <reaction evidence="18">
        <text>prephenate + H(+) = 3-phenylpyruvate + CO2 + H2O</text>
        <dbReference type="Rhea" id="RHEA:21648"/>
        <dbReference type="ChEBI" id="CHEBI:15377"/>
        <dbReference type="ChEBI" id="CHEBI:15378"/>
        <dbReference type="ChEBI" id="CHEBI:16526"/>
        <dbReference type="ChEBI" id="CHEBI:18005"/>
        <dbReference type="ChEBI" id="CHEBI:29934"/>
        <dbReference type="EC" id="4.2.1.51"/>
    </reaction>
</comment>
<comment type="pathway">
    <text evidence="5">Metabolic intermediate biosynthesis; prephenate biosynthesis; prephenate from chorismate: step 1/1.</text>
</comment>
<keyword evidence="10" id="KW-0028">Amino-acid biosynthesis</keyword>
<dbReference type="InterPro" id="IPR036263">
    <property type="entry name" value="Chorismate_II_sf"/>
</dbReference>
<dbReference type="InterPro" id="IPR002912">
    <property type="entry name" value="ACT_dom"/>
</dbReference>
<evidence type="ECO:0000256" key="4">
    <source>
        <dbReference type="ARBA" id="ARBA00004741"/>
    </source>
</evidence>
<dbReference type="STRING" id="914150.TQ33_1187"/>
<feature type="domain" description="Prephenate dehydratase" evidence="22">
    <location>
        <begin position="113"/>
        <end position="293"/>
    </location>
</feature>
<gene>
    <name evidence="24" type="ORF">TQ33_1187</name>
</gene>
<dbReference type="AlphaFoldDB" id="A0A0F6TQK5"/>
<dbReference type="Gene3D" id="3.30.70.260">
    <property type="match status" value="1"/>
</dbReference>
<dbReference type="HOGENOM" id="CLU_035008_1_0_6"/>
<comment type="pathway">
    <text evidence="4">Amino-acid biosynthesis; L-phenylalanine biosynthesis; phenylpyruvate from prephenate: step 1/1.</text>
</comment>
<evidence type="ECO:0000256" key="6">
    <source>
        <dbReference type="ARBA" id="ARBA00012404"/>
    </source>
</evidence>
<dbReference type="RefSeq" id="WP_046561249.1">
    <property type="nucleotide sequence ID" value="NZ_CP010975.1"/>
</dbReference>
<keyword evidence="15" id="KW-0511">Multifunctional enzyme</keyword>
<dbReference type="EC" id="5.4.99.5" evidence="6"/>
<dbReference type="PROSITE" id="PS51671">
    <property type="entry name" value="ACT"/>
    <property type="match status" value="1"/>
</dbReference>
<evidence type="ECO:0000256" key="16">
    <source>
        <dbReference type="ARBA" id="ARBA00031175"/>
    </source>
</evidence>
<evidence type="ECO:0000256" key="11">
    <source>
        <dbReference type="ARBA" id="ARBA00023141"/>
    </source>
</evidence>
<evidence type="ECO:0000256" key="18">
    <source>
        <dbReference type="ARBA" id="ARBA00047848"/>
    </source>
</evidence>
<evidence type="ECO:0000259" key="22">
    <source>
        <dbReference type="PROSITE" id="PS51171"/>
    </source>
</evidence>
<dbReference type="EMBL" id="CP010975">
    <property type="protein sequence ID" value="AKE52147.1"/>
    <property type="molecule type" value="Genomic_DNA"/>
</dbReference>
<dbReference type="UniPathway" id="UPA00120">
    <property type="reaction ID" value="UER00203"/>
</dbReference>
<feature type="binding site" evidence="19">
    <location>
        <position position="36"/>
    </location>
    <ligand>
        <name>substrate</name>
    </ligand>
</feature>
<dbReference type="SMART" id="SM00830">
    <property type="entry name" value="CM_2"/>
    <property type="match status" value="1"/>
</dbReference>
<feature type="binding site" evidence="19">
    <location>
        <position position="56"/>
    </location>
    <ligand>
        <name>substrate</name>
    </ligand>
</feature>
<feature type="binding site" evidence="19">
    <location>
        <position position="19"/>
    </location>
    <ligand>
        <name>substrate</name>
    </ligand>
</feature>
<dbReference type="GO" id="GO:0009094">
    <property type="term" value="P:L-phenylalanine biosynthetic process"/>
    <property type="evidence" value="ECO:0007669"/>
    <property type="project" value="UniProtKB-UniPathway"/>
</dbReference>
<evidence type="ECO:0000256" key="3">
    <source>
        <dbReference type="ARBA" id="ARBA00004496"/>
    </source>
</evidence>
<evidence type="ECO:0000256" key="15">
    <source>
        <dbReference type="ARBA" id="ARBA00023268"/>
    </source>
</evidence>
<evidence type="ECO:0000256" key="1">
    <source>
        <dbReference type="ARBA" id="ARBA00000824"/>
    </source>
</evidence>
<dbReference type="Gene3D" id="1.20.59.10">
    <property type="entry name" value="Chorismate mutase"/>
    <property type="match status" value="1"/>
</dbReference>
<dbReference type="Pfam" id="PF00800">
    <property type="entry name" value="PDT"/>
    <property type="match status" value="1"/>
</dbReference>
<sequence length="405" mass="45021">MSEESSAVSEGVNGLDNLRQSIGRLDEELLKIFAERRKLSLAVAANKLTTNKKVRDQAQEKNLLSNLTKKGQKLGIDPSVTLSLFHNIIEDSVRSQYDFFLENSKAEELEPLKLAVLGEPDSYSHIAAQQHFATKKRCFTPEHCPSFLSIFKAIESGQVELGIVPIENTTAGNITEVYDLLLQYQLKIVGEEKLKVKHCLVATKGATINGIKDVYSHPQAIAQCKSFFNQHPFINSHFRSSTSSALKLVAEYQNPTIAAIASEQAAENSGLEVLSYGINNYQENYTRFLLIAKKDIAVPNAIPAKTTITLQTPQKPGALLDCLQVFKSHGINMMKLESRPIPTKPWQELFYIDFEGNASDIIIEKAITELKHLASEVTVLGSYPMHDILATKLDHHALSNQFNTL</sequence>
<feature type="binding site" evidence="19">
    <location>
        <position position="96"/>
    </location>
    <ligand>
        <name>substrate</name>
    </ligand>
</feature>
<evidence type="ECO:0000256" key="2">
    <source>
        <dbReference type="ARBA" id="ARBA00002364"/>
    </source>
</evidence>
<feature type="binding site" evidence="19">
    <location>
        <position position="92"/>
    </location>
    <ligand>
        <name>substrate</name>
    </ligand>
</feature>
<keyword evidence="9" id="KW-0963">Cytoplasm</keyword>
<dbReference type="PANTHER" id="PTHR21022:SF19">
    <property type="entry name" value="PREPHENATE DEHYDRATASE-RELATED"/>
    <property type="match status" value="1"/>
</dbReference>
<evidence type="ECO:0000256" key="10">
    <source>
        <dbReference type="ARBA" id="ARBA00022605"/>
    </source>
</evidence>
<dbReference type="CDD" id="cd04905">
    <property type="entry name" value="ACT_CM-PDT"/>
    <property type="match status" value="1"/>
</dbReference>
<feature type="binding site" evidence="19">
    <location>
        <position position="47"/>
    </location>
    <ligand>
        <name>substrate</name>
    </ligand>
</feature>
<evidence type="ECO:0000256" key="9">
    <source>
        <dbReference type="ARBA" id="ARBA00022490"/>
    </source>
</evidence>
<keyword evidence="12" id="KW-0584">Phenylalanine biosynthesis</keyword>
<dbReference type="Proteomes" id="UP000034071">
    <property type="component" value="Chromosome"/>
</dbReference>
<evidence type="ECO:0000256" key="19">
    <source>
        <dbReference type="PIRSR" id="PIRSR001500-1"/>
    </source>
</evidence>
<dbReference type="PANTHER" id="PTHR21022">
    <property type="entry name" value="PREPHENATE DEHYDRATASE P PROTEIN"/>
    <property type="match status" value="1"/>
</dbReference>
<evidence type="ECO:0000256" key="7">
    <source>
        <dbReference type="ARBA" id="ARBA00013147"/>
    </source>
</evidence>